<comment type="caution">
    <text evidence="2">The sequence shown here is derived from an EMBL/GenBank/DDBJ whole genome shotgun (WGS) entry which is preliminary data.</text>
</comment>
<dbReference type="GO" id="GO:0004519">
    <property type="term" value="F:endonuclease activity"/>
    <property type="evidence" value="ECO:0007669"/>
    <property type="project" value="UniProtKB-KW"/>
</dbReference>
<dbReference type="InterPro" id="IPR008538">
    <property type="entry name" value="Uma2"/>
</dbReference>
<gene>
    <name evidence="2" type="ORF">QJS35_05680</name>
</gene>
<dbReference type="PANTHER" id="PTHR34107:SF4">
    <property type="entry name" value="SLL1222 PROTEIN"/>
    <property type="match status" value="1"/>
</dbReference>
<dbReference type="InterPro" id="IPR011335">
    <property type="entry name" value="Restrct_endonuc-II-like"/>
</dbReference>
<keyword evidence="3" id="KW-1185">Reference proteome</keyword>
<accession>A0ABV1KP89</accession>
<feature type="domain" description="Putative restriction endonuclease" evidence="1">
    <location>
        <begin position="19"/>
        <end position="178"/>
    </location>
</feature>
<protein>
    <submittedName>
        <fullName evidence="2">Uma2 family endonuclease</fullName>
    </submittedName>
</protein>
<keyword evidence="2" id="KW-0540">Nuclease</keyword>
<dbReference type="RefSeq" id="WP_232189350.1">
    <property type="nucleotide sequence ID" value="NZ_JAIOAP010000019.1"/>
</dbReference>
<dbReference type="PANTHER" id="PTHR34107">
    <property type="entry name" value="SLL0198 PROTEIN-RELATED"/>
    <property type="match status" value="1"/>
</dbReference>
<dbReference type="Proteomes" id="UP001493487">
    <property type="component" value="Unassembled WGS sequence"/>
</dbReference>
<evidence type="ECO:0000259" key="1">
    <source>
        <dbReference type="Pfam" id="PF05685"/>
    </source>
</evidence>
<dbReference type="SUPFAM" id="SSF52980">
    <property type="entry name" value="Restriction endonuclease-like"/>
    <property type="match status" value="1"/>
</dbReference>
<dbReference type="Gene3D" id="3.90.1570.10">
    <property type="entry name" value="tt1808, chain A"/>
    <property type="match status" value="1"/>
</dbReference>
<sequence>MNPKKTGEQLLRESNVTYEMYADMPEDGKRYEVADGQLELMSPVPTPFHQLISNELQLILNSSCRNDYIIFSAPLDVIFSDREVRQPDLLMIHRSRLSIVGKRGINGAPDLVVEIMSDHSRRRDKLHKTKAYAKYGVPEYWIIDMTSSTLEQYSLHGAVYELIELYAEEEAIRSDKFPCVSFSMRQLMQEIPDLPD</sequence>
<keyword evidence="2" id="KW-0378">Hydrolase</keyword>
<dbReference type="InterPro" id="IPR012296">
    <property type="entry name" value="Nuclease_put_TT1808"/>
</dbReference>
<dbReference type="Pfam" id="PF05685">
    <property type="entry name" value="Uma2"/>
    <property type="match status" value="1"/>
</dbReference>
<evidence type="ECO:0000313" key="3">
    <source>
        <dbReference type="Proteomes" id="UP001493487"/>
    </source>
</evidence>
<reference evidence="2 3" key="1">
    <citation type="journal article" date="2023" name="Genome Announc.">
        <title>Pan-Genome Analyses of the Genus Cohnella and Proposal of the Novel Species Cohnella silvisoli sp. nov., Isolated from Forest Soil.</title>
        <authorList>
            <person name="Wang C."/>
            <person name="Mao L."/>
            <person name="Bao G."/>
            <person name="Zhu H."/>
        </authorList>
    </citation>
    <scope>NUCLEOTIDE SEQUENCE [LARGE SCALE GENOMIC DNA]</scope>
    <source>
        <strain evidence="2 3">NL03-T5-1</strain>
    </source>
</reference>
<dbReference type="CDD" id="cd06260">
    <property type="entry name" value="DUF820-like"/>
    <property type="match status" value="1"/>
</dbReference>
<evidence type="ECO:0000313" key="2">
    <source>
        <dbReference type="EMBL" id="MEQ4481884.1"/>
    </source>
</evidence>
<name>A0ABV1KP89_9BACL</name>
<organism evidence="2 3">
    <name type="scientific">Cohnella silvisoli</name>
    <dbReference type="NCBI Taxonomy" id="2873699"/>
    <lineage>
        <taxon>Bacteria</taxon>
        <taxon>Bacillati</taxon>
        <taxon>Bacillota</taxon>
        <taxon>Bacilli</taxon>
        <taxon>Bacillales</taxon>
        <taxon>Paenibacillaceae</taxon>
        <taxon>Cohnella</taxon>
    </lineage>
</organism>
<dbReference type="EMBL" id="JASKHM010000002">
    <property type="protein sequence ID" value="MEQ4481884.1"/>
    <property type="molecule type" value="Genomic_DNA"/>
</dbReference>
<keyword evidence="2" id="KW-0255">Endonuclease</keyword>
<proteinExistence type="predicted"/>